<accession>A0A564Y1Y3</accession>
<organism evidence="2 3">
    <name type="scientific">Hymenolepis diminuta</name>
    <name type="common">Rat tapeworm</name>
    <dbReference type="NCBI Taxonomy" id="6216"/>
    <lineage>
        <taxon>Eukaryota</taxon>
        <taxon>Metazoa</taxon>
        <taxon>Spiralia</taxon>
        <taxon>Lophotrochozoa</taxon>
        <taxon>Platyhelminthes</taxon>
        <taxon>Cestoda</taxon>
        <taxon>Eucestoda</taxon>
        <taxon>Cyclophyllidea</taxon>
        <taxon>Hymenolepididae</taxon>
        <taxon>Hymenolepis</taxon>
    </lineage>
</organism>
<dbReference type="EMBL" id="CABIJS010000055">
    <property type="protein sequence ID" value="VUZ41292.1"/>
    <property type="molecule type" value="Genomic_DNA"/>
</dbReference>
<gene>
    <name evidence="2" type="ORF">WMSIL1_LOCUS2142</name>
</gene>
<reference evidence="2 3" key="1">
    <citation type="submission" date="2019-07" db="EMBL/GenBank/DDBJ databases">
        <authorList>
            <person name="Jastrzebski P J."/>
            <person name="Paukszto L."/>
            <person name="Jastrzebski P J."/>
        </authorList>
    </citation>
    <scope>NUCLEOTIDE SEQUENCE [LARGE SCALE GENOMIC DNA]</scope>
    <source>
        <strain evidence="2 3">WMS-il1</strain>
    </source>
</reference>
<name>A0A564Y1Y3_HYMDI</name>
<sequence length="75" mass="8869">MNTLPQRQYALIGTVTPPSKRAVLDVLQPQRKSNRQNHKNRLHRHPHSFELPTDRSIHFLLRCWPNSTLLKIQTH</sequence>
<dbReference type="AlphaFoldDB" id="A0A564Y1Y3"/>
<keyword evidence="3" id="KW-1185">Reference proteome</keyword>
<proteinExistence type="predicted"/>
<evidence type="ECO:0000313" key="2">
    <source>
        <dbReference type="EMBL" id="VUZ41292.1"/>
    </source>
</evidence>
<evidence type="ECO:0000256" key="1">
    <source>
        <dbReference type="SAM" id="MobiDB-lite"/>
    </source>
</evidence>
<dbReference type="Proteomes" id="UP000321570">
    <property type="component" value="Unassembled WGS sequence"/>
</dbReference>
<protein>
    <submittedName>
        <fullName evidence="2">Uncharacterized protein</fullName>
    </submittedName>
</protein>
<feature type="compositionally biased region" description="Basic residues" evidence="1">
    <location>
        <begin position="32"/>
        <end position="46"/>
    </location>
</feature>
<evidence type="ECO:0000313" key="3">
    <source>
        <dbReference type="Proteomes" id="UP000321570"/>
    </source>
</evidence>
<feature type="region of interest" description="Disordered" evidence="1">
    <location>
        <begin position="30"/>
        <end position="49"/>
    </location>
</feature>